<proteinExistence type="predicted"/>
<reference evidence="1" key="1">
    <citation type="journal article" date="2014" name="Int. J. Syst. Evol. Microbiol.">
        <title>Complete genome sequence of Corynebacterium casei LMG S-19264T (=DSM 44701T), isolated from a smear-ripened cheese.</title>
        <authorList>
            <consortium name="US DOE Joint Genome Institute (JGI-PGF)"/>
            <person name="Walter F."/>
            <person name="Albersmeier A."/>
            <person name="Kalinowski J."/>
            <person name="Ruckert C."/>
        </authorList>
    </citation>
    <scope>NUCLEOTIDE SEQUENCE</scope>
    <source>
        <strain evidence="1">CGMCC 1.15725</strain>
    </source>
</reference>
<keyword evidence="2" id="KW-1185">Reference proteome</keyword>
<gene>
    <name evidence="1" type="ORF">GCM10011611_50630</name>
</gene>
<evidence type="ECO:0000313" key="1">
    <source>
        <dbReference type="EMBL" id="GGF38136.1"/>
    </source>
</evidence>
<dbReference type="EMBL" id="BMJQ01000015">
    <property type="protein sequence ID" value="GGF38136.1"/>
    <property type="molecule type" value="Genomic_DNA"/>
</dbReference>
<dbReference type="Proteomes" id="UP000646365">
    <property type="component" value="Unassembled WGS sequence"/>
</dbReference>
<sequence>MVKAQTTDDDAILSPWRGCNVKQSAYNKTVRNFGTLETYHRRAAGRVCYAPNERPASDAAWS</sequence>
<reference evidence="1" key="2">
    <citation type="submission" date="2020-09" db="EMBL/GenBank/DDBJ databases">
        <authorList>
            <person name="Sun Q."/>
            <person name="Zhou Y."/>
        </authorList>
    </citation>
    <scope>NUCLEOTIDE SEQUENCE</scope>
    <source>
        <strain evidence="1">CGMCC 1.15725</strain>
    </source>
</reference>
<dbReference type="AlphaFoldDB" id="A0A8J2YXV8"/>
<name>A0A8J2YXV8_9PROT</name>
<protein>
    <submittedName>
        <fullName evidence="1">Uncharacterized protein</fullName>
    </submittedName>
</protein>
<accession>A0A8J2YXV8</accession>
<organism evidence="1 2">
    <name type="scientific">Aliidongia dinghuensis</name>
    <dbReference type="NCBI Taxonomy" id="1867774"/>
    <lineage>
        <taxon>Bacteria</taxon>
        <taxon>Pseudomonadati</taxon>
        <taxon>Pseudomonadota</taxon>
        <taxon>Alphaproteobacteria</taxon>
        <taxon>Rhodospirillales</taxon>
        <taxon>Dongiaceae</taxon>
        <taxon>Aliidongia</taxon>
    </lineage>
</organism>
<evidence type="ECO:0000313" key="2">
    <source>
        <dbReference type="Proteomes" id="UP000646365"/>
    </source>
</evidence>
<comment type="caution">
    <text evidence="1">The sequence shown here is derived from an EMBL/GenBank/DDBJ whole genome shotgun (WGS) entry which is preliminary data.</text>
</comment>